<gene>
    <name evidence="1" type="ORF">DW986_07080</name>
</gene>
<evidence type="ECO:0000313" key="1">
    <source>
        <dbReference type="EMBL" id="RGZ49107.1"/>
    </source>
</evidence>
<sequence>MCNMWRNVEMANNAKRSLHKRQHIKTRYDERNCHSQCFNCNIGLRGNLDRYKRFIIEKYGVKVLEELETAKNVIEKWTISDYQEKIKYYKAEVNRLRKEKGL</sequence>
<evidence type="ECO:0000313" key="2">
    <source>
        <dbReference type="Proteomes" id="UP000285173"/>
    </source>
</evidence>
<reference evidence="1 2" key="1">
    <citation type="submission" date="2018-08" db="EMBL/GenBank/DDBJ databases">
        <title>A genome reference for cultivated species of the human gut microbiota.</title>
        <authorList>
            <person name="Zou Y."/>
            <person name="Xue W."/>
            <person name="Luo G."/>
        </authorList>
    </citation>
    <scope>NUCLEOTIDE SEQUENCE [LARGE SCALE GENOMIC DNA]</scope>
    <source>
        <strain evidence="1 2">AM50-15</strain>
    </source>
</reference>
<evidence type="ECO:0008006" key="3">
    <source>
        <dbReference type="Google" id="ProtNLM"/>
    </source>
</evidence>
<name>A0A413NKQ8_9BACT</name>
<dbReference type="AlphaFoldDB" id="A0A413NKQ8"/>
<accession>A0A413NKQ8</accession>
<dbReference type="InterPro" id="IPR008713">
    <property type="entry name" value="Phage_lambda_NinG"/>
</dbReference>
<comment type="caution">
    <text evidence="1">The sequence shown here is derived from an EMBL/GenBank/DDBJ whole genome shotgun (WGS) entry which is preliminary data.</text>
</comment>
<dbReference type="Proteomes" id="UP000285173">
    <property type="component" value="Unassembled WGS sequence"/>
</dbReference>
<organism evidence="1 2">
    <name type="scientific">Parabacteroides merdae</name>
    <dbReference type="NCBI Taxonomy" id="46503"/>
    <lineage>
        <taxon>Bacteria</taxon>
        <taxon>Pseudomonadati</taxon>
        <taxon>Bacteroidota</taxon>
        <taxon>Bacteroidia</taxon>
        <taxon>Bacteroidales</taxon>
        <taxon>Tannerellaceae</taxon>
        <taxon>Parabacteroides</taxon>
    </lineage>
</organism>
<protein>
    <recommendedName>
        <fullName evidence="3">Recombinase</fullName>
    </recommendedName>
</protein>
<proteinExistence type="predicted"/>
<dbReference type="Pfam" id="PF05766">
    <property type="entry name" value="NinG"/>
    <property type="match status" value="1"/>
</dbReference>
<dbReference type="EMBL" id="QSEF01000008">
    <property type="protein sequence ID" value="RGZ49107.1"/>
    <property type="molecule type" value="Genomic_DNA"/>
</dbReference>